<dbReference type="Pfam" id="PF14072">
    <property type="entry name" value="DndB"/>
    <property type="match status" value="1"/>
</dbReference>
<dbReference type="InterPro" id="IPR017601">
    <property type="entry name" value="DGQHR-contain_dom"/>
</dbReference>
<dbReference type="NCBIfam" id="TIGR03187">
    <property type="entry name" value="DGQHR"/>
    <property type="match status" value="1"/>
</dbReference>
<organism evidence="1 2">
    <name type="scientific">Erythrobacter crassostreae</name>
    <dbReference type="NCBI Taxonomy" id="2828328"/>
    <lineage>
        <taxon>Bacteria</taxon>
        <taxon>Pseudomonadati</taxon>
        <taxon>Pseudomonadota</taxon>
        <taxon>Alphaproteobacteria</taxon>
        <taxon>Sphingomonadales</taxon>
        <taxon>Erythrobacteraceae</taxon>
        <taxon>Erythrobacter/Porphyrobacter group</taxon>
        <taxon>Erythrobacter</taxon>
    </lineage>
</organism>
<name>A0A9X1F303_9SPHN</name>
<proteinExistence type="predicted"/>
<evidence type="ECO:0000313" key="2">
    <source>
        <dbReference type="Proteomes" id="UP001138681"/>
    </source>
</evidence>
<dbReference type="InterPro" id="IPR017642">
    <property type="entry name" value="DNA_S_mod_DndB"/>
</dbReference>
<gene>
    <name evidence="1" type="ORF">KCG46_07245</name>
</gene>
<dbReference type="RefSeq" id="WP_218404599.1">
    <property type="nucleotide sequence ID" value="NZ_JAGSPC010000001.1"/>
</dbReference>
<accession>A0A9X1F303</accession>
<protein>
    <submittedName>
        <fullName evidence="1">DGQHR domain-containing protein</fullName>
    </submittedName>
</protein>
<dbReference type="EMBL" id="JAGSPC010000001">
    <property type="protein sequence ID" value="MBV7259366.1"/>
    <property type="molecule type" value="Genomic_DNA"/>
</dbReference>
<dbReference type="CDD" id="cd16414">
    <property type="entry name" value="dndB_like"/>
    <property type="match status" value="1"/>
</dbReference>
<reference evidence="1" key="1">
    <citation type="submission" date="2021-04" db="EMBL/GenBank/DDBJ databases">
        <authorList>
            <person name="Pira H."/>
            <person name="Risdian C."/>
            <person name="Wink J."/>
        </authorList>
    </citation>
    <scope>NUCLEOTIDE SEQUENCE</scope>
    <source>
        <strain evidence="1">WH158</strain>
    </source>
</reference>
<evidence type="ECO:0000313" key="1">
    <source>
        <dbReference type="EMBL" id="MBV7259366.1"/>
    </source>
</evidence>
<dbReference type="AlphaFoldDB" id="A0A9X1F303"/>
<comment type="caution">
    <text evidence="1">The sequence shown here is derived from an EMBL/GenBank/DDBJ whole genome shotgun (WGS) entry which is preliminary data.</text>
</comment>
<sequence length="420" mass="47178">MSKSDADGFALPALRGIMGKWVYYSCLMPLDEIAVRVRYADEIHKHKALSDMIQRKLKAGRSKEIATYLEDQPERFFNSLVVATYKGEPNWIGLSDLRTKKSQVALADLNEETVASVGFLTLRGDEELFALDGQHRLAGIKRAFDEGVQDKSGYDDISVIFVSHKDTKLGLERTRRLFTTLNKTARPVSKGDIIALDEDDVMALAVRWLIEHTQLFSGKRIAFVATNNLPTSNKSSLTTIGNLYDLLLHLFTKVDTALTDTRVNLTRVRPGDDDLQAYFELSKAYFTLMKKHFQELKSFFDASDPAVPVSEFRGSHGGSALYRPIGLDIFTQVIARLSKDMSLNKAVKTAAKLPTDLSKAPYKGLLWDPDTQRIVGGNRVTLRETLLYMLGRSKFSEEKLLLRYRNETGDETAMLPKPVA</sequence>
<keyword evidence="2" id="KW-1185">Reference proteome</keyword>
<dbReference type="Proteomes" id="UP001138681">
    <property type="component" value="Unassembled WGS sequence"/>
</dbReference>